<sequence>MALYIASMSKNKPTLDSQAYITLAYLTTVAVGMMFDYKYYSNFSINIFEYADILDFLLAPVKNIQLTLFAFGSFALVWIFFWFDKIWQDKWPKTYKTFNFGISKERMERYRPFIFGFSMIAYLILASTFYGERMYKEYQEAPETIEVVFQSDQRAIQGHLIGKNSDYIFLETEDKVIKAIPVSSDVQEIIIHRP</sequence>
<dbReference type="STRING" id="1267423.SAMN05216290_3878"/>
<gene>
    <name evidence="2" type="ORF">SAMN05216290_3878</name>
</gene>
<feature type="transmembrane region" description="Helical" evidence="1">
    <location>
        <begin position="113"/>
        <end position="131"/>
    </location>
</feature>
<evidence type="ECO:0000313" key="3">
    <source>
        <dbReference type="Proteomes" id="UP000199437"/>
    </source>
</evidence>
<keyword evidence="1" id="KW-1133">Transmembrane helix</keyword>
<accession>A0A1I0RNG2</accession>
<keyword evidence="3" id="KW-1185">Reference proteome</keyword>
<keyword evidence="1" id="KW-0472">Membrane</keyword>
<proteinExistence type="predicted"/>
<name>A0A1I0RNG2_9BACT</name>
<protein>
    <submittedName>
        <fullName evidence="2">Uncharacterized protein</fullName>
    </submittedName>
</protein>
<feature type="transmembrane region" description="Helical" evidence="1">
    <location>
        <begin position="64"/>
        <end position="83"/>
    </location>
</feature>
<evidence type="ECO:0000256" key="1">
    <source>
        <dbReference type="SAM" id="Phobius"/>
    </source>
</evidence>
<evidence type="ECO:0000313" key="2">
    <source>
        <dbReference type="EMBL" id="SEW42737.1"/>
    </source>
</evidence>
<dbReference type="AlphaFoldDB" id="A0A1I0RNG2"/>
<organism evidence="2 3">
    <name type="scientific">Roseivirga pacifica</name>
    <dbReference type="NCBI Taxonomy" id="1267423"/>
    <lineage>
        <taxon>Bacteria</taxon>
        <taxon>Pseudomonadati</taxon>
        <taxon>Bacteroidota</taxon>
        <taxon>Cytophagia</taxon>
        <taxon>Cytophagales</taxon>
        <taxon>Roseivirgaceae</taxon>
        <taxon>Roseivirga</taxon>
    </lineage>
</organism>
<dbReference type="Proteomes" id="UP000199437">
    <property type="component" value="Unassembled WGS sequence"/>
</dbReference>
<feature type="transmembrane region" description="Helical" evidence="1">
    <location>
        <begin position="20"/>
        <end position="40"/>
    </location>
</feature>
<reference evidence="3" key="1">
    <citation type="submission" date="2016-10" db="EMBL/GenBank/DDBJ databases">
        <authorList>
            <person name="Varghese N."/>
            <person name="Submissions S."/>
        </authorList>
    </citation>
    <scope>NUCLEOTIDE SEQUENCE [LARGE SCALE GENOMIC DNA]</scope>
    <source>
        <strain evidence="3">CGMCC 1.12402</strain>
    </source>
</reference>
<keyword evidence="1" id="KW-0812">Transmembrane</keyword>
<dbReference type="EMBL" id="FOIR01000005">
    <property type="protein sequence ID" value="SEW42737.1"/>
    <property type="molecule type" value="Genomic_DNA"/>
</dbReference>